<organism evidence="1 2">
    <name type="scientific">Pantoea ananas</name>
    <name type="common">Erwinia uredovora</name>
    <dbReference type="NCBI Taxonomy" id="553"/>
    <lineage>
        <taxon>Bacteria</taxon>
        <taxon>Pseudomonadati</taxon>
        <taxon>Pseudomonadota</taxon>
        <taxon>Gammaproteobacteria</taxon>
        <taxon>Enterobacterales</taxon>
        <taxon>Erwiniaceae</taxon>
        <taxon>Pantoea</taxon>
    </lineage>
</organism>
<dbReference type="AlphaFoldDB" id="A0AAJ1D0I7"/>
<gene>
    <name evidence="1" type="ORF">NB703_003145</name>
</gene>
<comment type="caution">
    <text evidence="1">The sequence shown here is derived from an EMBL/GenBank/DDBJ whole genome shotgun (WGS) entry which is preliminary data.</text>
</comment>
<evidence type="ECO:0000313" key="2">
    <source>
        <dbReference type="Proteomes" id="UP001208888"/>
    </source>
</evidence>
<dbReference type="EMBL" id="JANFVX010000012">
    <property type="protein sequence ID" value="MCW0345052.1"/>
    <property type="molecule type" value="Genomic_DNA"/>
</dbReference>
<accession>A0AAJ1D0I7</accession>
<reference evidence="1" key="1">
    <citation type="submission" date="2022-06" db="EMBL/GenBank/DDBJ databases">
        <title>Dynamics of rice microbiomes reveals core vertical transmitted seed endophytes.</title>
        <authorList>
            <person name="Liao K."/>
            <person name="Zhang X."/>
        </authorList>
    </citation>
    <scope>NUCLEOTIDE SEQUENCE</scope>
    <source>
        <strain evidence="1">JT1-17</strain>
    </source>
</reference>
<evidence type="ECO:0000313" key="1">
    <source>
        <dbReference type="EMBL" id="MCW0345052.1"/>
    </source>
</evidence>
<protein>
    <submittedName>
        <fullName evidence="1">Uncharacterized protein</fullName>
    </submittedName>
</protein>
<dbReference type="Proteomes" id="UP001208888">
    <property type="component" value="Unassembled WGS sequence"/>
</dbReference>
<name>A0AAJ1D0I7_PANAN</name>
<sequence>MSGLFLHRSGHLLTVVTILTQIKLTISCFNISFNKVQLTALFK</sequence>
<proteinExistence type="predicted"/>